<accession>A0A0N4TS63</accession>
<keyword evidence="2" id="KW-1185">Reference proteome</keyword>
<dbReference type="EMBL" id="UZAD01013233">
    <property type="protein sequence ID" value="VDN92671.1"/>
    <property type="molecule type" value="Genomic_DNA"/>
</dbReference>
<reference evidence="3" key="1">
    <citation type="submission" date="2017-02" db="UniProtKB">
        <authorList>
            <consortium name="WormBaseParasite"/>
        </authorList>
    </citation>
    <scope>IDENTIFICATION</scope>
</reference>
<dbReference type="Proteomes" id="UP000278627">
    <property type="component" value="Unassembled WGS sequence"/>
</dbReference>
<reference evidence="1 2" key="2">
    <citation type="submission" date="2018-11" db="EMBL/GenBank/DDBJ databases">
        <authorList>
            <consortium name="Pathogen Informatics"/>
        </authorList>
    </citation>
    <scope>NUCLEOTIDE SEQUENCE [LARGE SCALE GENOMIC DNA]</scope>
</reference>
<evidence type="ECO:0000313" key="2">
    <source>
        <dbReference type="Proteomes" id="UP000278627"/>
    </source>
</evidence>
<protein>
    <submittedName>
        <fullName evidence="1 3">Uncharacterized protein</fullName>
    </submittedName>
</protein>
<dbReference type="AlphaFoldDB" id="A0A0N4TS63"/>
<proteinExistence type="predicted"/>
<evidence type="ECO:0000313" key="1">
    <source>
        <dbReference type="EMBL" id="VDN92671.1"/>
    </source>
</evidence>
<sequence>MFITKVCEDYCLEEKASAEEIATASSGVACAAGATTIVTDDKNKKGRFEWQMWCSEEGHIDRCRGGTTRCKYRVSVEDVAGSVDDCERVPISSETIHEVFLSAAVPLHCIYLSVQLDLIEGHPSESEFSSLSCAVVKMLANCLNDDSCSFDSWLL</sequence>
<gene>
    <name evidence="1" type="ORF">BPAG_LOCUS11485</name>
</gene>
<organism evidence="3">
    <name type="scientific">Brugia pahangi</name>
    <name type="common">Filarial nematode worm</name>
    <dbReference type="NCBI Taxonomy" id="6280"/>
    <lineage>
        <taxon>Eukaryota</taxon>
        <taxon>Metazoa</taxon>
        <taxon>Ecdysozoa</taxon>
        <taxon>Nematoda</taxon>
        <taxon>Chromadorea</taxon>
        <taxon>Rhabditida</taxon>
        <taxon>Spirurina</taxon>
        <taxon>Spiruromorpha</taxon>
        <taxon>Filarioidea</taxon>
        <taxon>Onchocercidae</taxon>
        <taxon>Brugia</taxon>
    </lineage>
</organism>
<evidence type="ECO:0000313" key="3">
    <source>
        <dbReference type="WBParaSite" id="BPAG_0001152301-mRNA-1"/>
    </source>
</evidence>
<name>A0A0N4TS63_BRUPA</name>
<dbReference type="WBParaSite" id="BPAG_0001152301-mRNA-1">
    <property type="protein sequence ID" value="BPAG_0001152301-mRNA-1"/>
    <property type="gene ID" value="BPAG_0001152301"/>
</dbReference>